<keyword evidence="6" id="KW-0426">Late protein</keyword>
<evidence type="ECO:0000256" key="4">
    <source>
        <dbReference type="ARBA" id="ARBA00016145"/>
    </source>
</evidence>
<dbReference type="InterPro" id="IPR010992">
    <property type="entry name" value="IHF-like_DNA-bd_dom_sf"/>
</dbReference>
<proteinExistence type="inferred from homology"/>
<comment type="function">
    <text evidence="10">DNA-binding protein that plays a critical role in nucleoid compaction, genome replication and DNA replication and transcription. Binds to both ssDNA and dsDNA with a binding site covering about 15 nucleotides. Displays DNA-supercoiling activity only when associated with the viral DNA topoisomerase 2.</text>
</comment>
<dbReference type="EMBL" id="SJPO01000019">
    <property type="protein sequence ID" value="TWT65424.1"/>
    <property type="molecule type" value="Genomic_DNA"/>
</dbReference>
<evidence type="ECO:0000256" key="6">
    <source>
        <dbReference type="ARBA" id="ARBA00022921"/>
    </source>
</evidence>
<dbReference type="PANTHER" id="PTHR33175:SF13">
    <property type="entry name" value="HISTONE-LIKE PROTEIN"/>
    <property type="match status" value="1"/>
</dbReference>
<evidence type="ECO:0000256" key="2">
    <source>
        <dbReference type="ARBA" id="ARBA00010529"/>
    </source>
</evidence>
<dbReference type="PANTHER" id="PTHR33175">
    <property type="entry name" value="DNA-BINDING PROTEIN HU"/>
    <property type="match status" value="1"/>
</dbReference>
<evidence type="ECO:0000256" key="10">
    <source>
        <dbReference type="ARBA" id="ARBA00046140"/>
    </source>
</evidence>
<dbReference type="GO" id="GO:0006260">
    <property type="term" value="P:DNA replication"/>
    <property type="evidence" value="ECO:0007669"/>
    <property type="project" value="UniProtKB-KW"/>
</dbReference>
<evidence type="ECO:0000313" key="13">
    <source>
        <dbReference type="Proteomes" id="UP000318478"/>
    </source>
</evidence>
<accession>A0A5C5XR99</accession>
<evidence type="ECO:0000256" key="8">
    <source>
        <dbReference type="ARBA" id="ARBA00033120"/>
    </source>
</evidence>
<dbReference type="GO" id="GO:0030527">
    <property type="term" value="F:structural constituent of chromatin"/>
    <property type="evidence" value="ECO:0007669"/>
    <property type="project" value="InterPro"/>
</dbReference>
<dbReference type="GO" id="GO:0003677">
    <property type="term" value="F:DNA binding"/>
    <property type="evidence" value="ECO:0007669"/>
    <property type="project" value="UniProtKB-KW"/>
</dbReference>
<keyword evidence="13" id="KW-1185">Reference proteome</keyword>
<protein>
    <recommendedName>
        <fullName evidence="4">Viral histone-like protein</fullName>
    </recommendedName>
    <alternativeName>
        <fullName evidence="9">DNA-binding protein pA104R</fullName>
    </alternativeName>
    <alternativeName>
        <fullName evidence="8">pA104R</fullName>
    </alternativeName>
</protein>
<reference evidence="12 13" key="1">
    <citation type="submission" date="2019-02" db="EMBL/GenBank/DDBJ databases">
        <title>Deep-cultivation of Planctomycetes and their phenomic and genomic characterization uncovers novel biology.</title>
        <authorList>
            <person name="Wiegand S."/>
            <person name="Jogler M."/>
            <person name="Boedeker C."/>
            <person name="Pinto D."/>
            <person name="Vollmers J."/>
            <person name="Rivas-Marin E."/>
            <person name="Kohn T."/>
            <person name="Peeters S.H."/>
            <person name="Heuer A."/>
            <person name="Rast P."/>
            <person name="Oberbeckmann S."/>
            <person name="Bunk B."/>
            <person name="Jeske O."/>
            <person name="Meyerdierks A."/>
            <person name="Storesund J.E."/>
            <person name="Kallscheuer N."/>
            <person name="Luecker S."/>
            <person name="Lage O.M."/>
            <person name="Pohl T."/>
            <person name="Merkel B.J."/>
            <person name="Hornburger P."/>
            <person name="Mueller R.-W."/>
            <person name="Bruemmer F."/>
            <person name="Labrenz M."/>
            <person name="Spormann A.M."/>
            <person name="Op Den Camp H."/>
            <person name="Overmann J."/>
            <person name="Amann R."/>
            <person name="Jetten M.S.M."/>
            <person name="Mascher T."/>
            <person name="Medema M.H."/>
            <person name="Devos D.P."/>
            <person name="Kaster A.-K."/>
            <person name="Ovreas L."/>
            <person name="Rohde M."/>
            <person name="Galperin M.Y."/>
            <person name="Jogler C."/>
        </authorList>
    </citation>
    <scope>NUCLEOTIDE SEQUENCE [LARGE SCALE GENOMIC DNA]</scope>
    <source>
        <strain evidence="12 13">Pla123a</strain>
    </source>
</reference>
<evidence type="ECO:0000256" key="7">
    <source>
        <dbReference type="ARBA" id="ARBA00023125"/>
    </source>
</evidence>
<keyword evidence="5" id="KW-0235">DNA replication</keyword>
<keyword evidence="7 12" id="KW-0238">DNA-binding</keyword>
<dbReference type="OrthoDB" id="282855at2"/>
<evidence type="ECO:0000313" key="12">
    <source>
        <dbReference type="EMBL" id="TWT65424.1"/>
    </source>
</evidence>
<dbReference type="SUPFAM" id="SSF47729">
    <property type="entry name" value="IHF-like DNA-binding proteins"/>
    <property type="match status" value="1"/>
</dbReference>
<evidence type="ECO:0000256" key="3">
    <source>
        <dbReference type="ARBA" id="ARBA00011738"/>
    </source>
</evidence>
<evidence type="ECO:0000256" key="1">
    <source>
        <dbReference type="ARBA" id="ARBA00004328"/>
    </source>
</evidence>
<name>A0A5C5XR99_9BACT</name>
<dbReference type="InterPro" id="IPR000119">
    <property type="entry name" value="Hist_DNA-bd"/>
</dbReference>
<evidence type="ECO:0000256" key="11">
    <source>
        <dbReference type="SAM" id="MobiDB-lite"/>
    </source>
</evidence>
<comment type="subunit">
    <text evidence="3">Homodimer.</text>
</comment>
<dbReference type="AlphaFoldDB" id="A0A5C5XR99"/>
<dbReference type="Pfam" id="PF00216">
    <property type="entry name" value="Bac_DNA_binding"/>
    <property type="match status" value="1"/>
</dbReference>
<evidence type="ECO:0000256" key="9">
    <source>
        <dbReference type="ARBA" id="ARBA00033227"/>
    </source>
</evidence>
<comment type="similarity">
    <text evidence="2">Belongs to the bacterial histone-like protein family.</text>
</comment>
<gene>
    <name evidence="12" type="ORF">Pla123a_48920</name>
</gene>
<comment type="subcellular location">
    <subcellularLocation>
        <location evidence="1">Virion</location>
    </subcellularLocation>
</comment>
<sequence>MAPHDTVRTEGDRKLAKLVAKLSQKTGIAPESVVKLLKALASTAYEEAGEGFVLPGFGKFKVVQPPSQLGTNPFTGKAVEFKAPPEIEFTLDTAAKESFAAGAPAGPQETSGNSSREKLPQIKLSPDPSDLLNAGISDTYHDEQRLKLGGDPDWIQYPETPVCCGSEMQFYGQLDSIGGKFCIGDVGMLYVFLCPECCATRSIMHCY</sequence>
<dbReference type="GO" id="GO:0005829">
    <property type="term" value="C:cytosol"/>
    <property type="evidence" value="ECO:0007669"/>
    <property type="project" value="TreeGrafter"/>
</dbReference>
<feature type="region of interest" description="Disordered" evidence="11">
    <location>
        <begin position="101"/>
        <end position="124"/>
    </location>
</feature>
<organism evidence="12 13">
    <name type="scientific">Posidoniimonas polymericola</name>
    <dbReference type="NCBI Taxonomy" id="2528002"/>
    <lineage>
        <taxon>Bacteria</taxon>
        <taxon>Pseudomonadati</taxon>
        <taxon>Planctomycetota</taxon>
        <taxon>Planctomycetia</taxon>
        <taxon>Pirellulales</taxon>
        <taxon>Lacipirellulaceae</taxon>
        <taxon>Posidoniimonas</taxon>
    </lineage>
</organism>
<evidence type="ECO:0000256" key="5">
    <source>
        <dbReference type="ARBA" id="ARBA00022705"/>
    </source>
</evidence>
<dbReference type="Proteomes" id="UP000318478">
    <property type="component" value="Unassembled WGS sequence"/>
</dbReference>
<comment type="caution">
    <text evidence="12">The sequence shown here is derived from an EMBL/GenBank/DDBJ whole genome shotgun (WGS) entry which is preliminary data.</text>
</comment>
<dbReference type="Gene3D" id="4.10.520.10">
    <property type="entry name" value="IHF-like DNA-binding proteins"/>
    <property type="match status" value="1"/>
</dbReference>